<organism evidence="3 4">
    <name type="scientific">Maribellus luteus</name>
    <dbReference type="NCBI Taxonomy" id="2305463"/>
    <lineage>
        <taxon>Bacteria</taxon>
        <taxon>Pseudomonadati</taxon>
        <taxon>Bacteroidota</taxon>
        <taxon>Bacteroidia</taxon>
        <taxon>Marinilabiliales</taxon>
        <taxon>Prolixibacteraceae</taxon>
        <taxon>Maribellus</taxon>
    </lineage>
</organism>
<dbReference type="AlphaFoldDB" id="A0A399SRJ7"/>
<reference evidence="3 4" key="1">
    <citation type="submission" date="2018-08" db="EMBL/GenBank/DDBJ databases">
        <title>Pallidiluteibacterium maritimus gen. nov., sp. nov., isolated from coastal sediment.</title>
        <authorList>
            <person name="Zhou L.Y."/>
        </authorList>
    </citation>
    <scope>NUCLEOTIDE SEQUENCE [LARGE SCALE GENOMIC DNA]</scope>
    <source>
        <strain evidence="3 4">XSD2</strain>
    </source>
</reference>
<dbReference type="InterPro" id="IPR025714">
    <property type="entry name" value="Methyltranfer_dom"/>
</dbReference>
<dbReference type="GO" id="GO:0032259">
    <property type="term" value="P:methylation"/>
    <property type="evidence" value="ECO:0007669"/>
    <property type="project" value="UniProtKB-KW"/>
</dbReference>
<dbReference type="GO" id="GO:0008168">
    <property type="term" value="F:methyltransferase activity"/>
    <property type="evidence" value="ECO:0007669"/>
    <property type="project" value="UniProtKB-KW"/>
</dbReference>
<evidence type="ECO:0000313" key="3">
    <source>
        <dbReference type="EMBL" id="RIJ45988.1"/>
    </source>
</evidence>
<feature type="transmembrane region" description="Helical" evidence="1">
    <location>
        <begin position="58"/>
        <end position="78"/>
    </location>
</feature>
<keyword evidence="4" id="KW-1185">Reference proteome</keyword>
<evidence type="ECO:0000259" key="2">
    <source>
        <dbReference type="Pfam" id="PF13679"/>
    </source>
</evidence>
<gene>
    <name evidence="3" type="ORF">D1614_20940</name>
</gene>
<evidence type="ECO:0000313" key="4">
    <source>
        <dbReference type="Proteomes" id="UP000265926"/>
    </source>
</evidence>
<sequence>MLIDKNTREELNHLFYLLKLQDRFANSSPDKQVKIEQIIAYLEIVHAELRNTSRKRKLVFVDCGAGNCYLSFLIYYFYHKIESRELEIARRARGSR</sequence>
<feature type="domain" description="Methyltransferase" evidence="2">
    <location>
        <begin position="34"/>
        <end position="82"/>
    </location>
</feature>
<keyword evidence="3" id="KW-0489">Methyltransferase</keyword>
<protein>
    <submittedName>
        <fullName evidence="3">Methyltransferase</fullName>
    </submittedName>
</protein>
<dbReference type="Proteomes" id="UP000265926">
    <property type="component" value="Unassembled WGS sequence"/>
</dbReference>
<name>A0A399SRJ7_9BACT</name>
<keyword evidence="1" id="KW-0472">Membrane</keyword>
<dbReference type="Pfam" id="PF13679">
    <property type="entry name" value="Methyltransf_32"/>
    <property type="match status" value="1"/>
</dbReference>
<dbReference type="OrthoDB" id="5502211at2"/>
<accession>A0A399SRJ7</accession>
<proteinExistence type="predicted"/>
<keyword evidence="1" id="KW-0812">Transmembrane</keyword>
<keyword evidence="1" id="KW-1133">Transmembrane helix</keyword>
<dbReference type="EMBL" id="QWGR01000018">
    <property type="protein sequence ID" value="RIJ45988.1"/>
    <property type="molecule type" value="Genomic_DNA"/>
</dbReference>
<evidence type="ECO:0000256" key="1">
    <source>
        <dbReference type="SAM" id="Phobius"/>
    </source>
</evidence>
<keyword evidence="3" id="KW-0808">Transferase</keyword>
<comment type="caution">
    <text evidence="3">The sequence shown here is derived from an EMBL/GenBank/DDBJ whole genome shotgun (WGS) entry which is preliminary data.</text>
</comment>
<dbReference type="RefSeq" id="WP_119439950.1">
    <property type="nucleotide sequence ID" value="NZ_QWGR01000018.1"/>
</dbReference>